<sequence length="266" mass="30149">MQLFLKYVLLSSGNTYVKGESTMKERCRKYLIPFMLFTCLITVFIGNKTSVAGQSELDIEKLAYAVQNQHGTIIEWSLHTRELGKQPQEWTVTRLEKAFPDWEWSLSAVSEKETVTGIKRHGDIEEKIKAVTADNKANLVSYVSYEVTGSAWEKSAVKRAWKLLQSRTELIFNQNPVVFSCIKGVFNDEDEFGQFHASEILSSLQAKEKEALSEEDFVSISAYSSLFSESLSLLDEEMNLQIGLRKKNAGHGTYFTVGTPILTNEY</sequence>
<dbReference type="EMBL" id="QYTW02000002">
    <property type="protein sequence ID" value="RST60997.1"/>
    <property type="molecule type" value="Genomic_DNA"/>
</dbReference>
<dbReference type="Gene3D" id="3.30.360.40">
    <property type="entry name" value="YwmB-like"/>
    <property type="match status" value="1"/>
</dbReference>
<dbReference type="Pfam" id="PF08680">
    <property type="entry name" value="DUF1779"/>
    <property type="match status" value="1"/>
</dbReference>
<dbReference type="OrthoDB" id="2374820at2"/>
<comment type="caution">
    <text evidence="1">The sequence shown here is derived from an EMBL/GenBank/DDBJ whole genome shotgun (WGS) entry which is preliminary data.</text>
</comment>
<gene>
    <name evidence="1" type="ORF">D5F11_002785</name>
</gene>
<reference evidence="1 2" key="1">
    <citation type="submission" date="2018-12" db="EMBL/GenBank/DDBJ databases">
        <authorList>
            <person name="Sun L."/>
            <person name="Chen Z."/>
        </authorList>
    </citation>
    <scope>NUCLEOTIDE SEQUENCE [LARGE SCALE GENOMIC DNA]</scope>
    <source>
        <strain evidence="1 2">LMG 29736</strain>
    </source>
</reference>
<dbReference type="InterPro" id="IPR014794">
    <property type="entry name" value="DUF1779"/>
</dbReference>
<accession>A0A429XC12</accession>
<organism evidence="1 2">
    <name type="scientific">Siminovitchia terrae</name>
    <name type="common">Bacillus terrae</name>
    <dbReference type="NCBI Taxonomy" id="1914933"/>
    <lineage>
        <taxon>Bacteria</taxon>
        <taxon>Bacillati</taxon>
        <taxon>Bacillota</taxon>
        <taxon>Bacilli</taxon>
        <taxon>Bacillales</taxon>
        <taxon>Bacillaceae</taxon>
        <taxon>Siminovitchia</taxon>
    </lineage>
</organism>
<dbReference type="SUPFAM" id="SSF143842">
    <property type="entry name" value="YwmB-like"/>
    <property type="match status" value="1"/>
</dbReference>
<name>A0A429XC12_SIMTE</name>
<evidence type="ECO:0000313" key="2">
    <source>
        <dbReference type="Proteomes" id="UP000287296"/>
    </source>
</evidence>
<protein>
    <recommendedName>
        <fullName evidence="3">TATA-box binding</fullName>
    </recommendedName>
</protein>
<evidence type="ECO:0008006" key="3">
    <source>
        <dbReference type="Google" id="ProtNLM"/>
    </source>
</evidence>
<evidence type="ECO:0000313" key="1">
    <source>
        <dbReference type="EMBL" id="RST60997.1"/>
    </source>
</evidence>
<proteinExistence type="predicted"/>
<dbReference type="AlphaFoldDB" id="A0A429XC12"/>
<dbReference type="Gene3D" id="3.30.2030.10">
    <property type="entry name" value="YwmB-like"/>
    <property type="match status" value="1"/>
</dbReference>
<dbReference type="Proteomes" id="UP000287296">
    <property type="component" value="Unassembled WGS sequence"/>
</dbReference>
<dbReference type="InterPro" id="IPR036209">
    <property type="entry name" value="YwmB-like_sf"/>
</dbReference>